<name>A0AAV7VB25_PLEWA</name>
<evidence type="ECO:0000313" key="3">
    <source>
        <dbReference type="Proteomes" id="UP001066276"/>
    </source>
</evidence>
<feature type="compositionally biased region" description="Basic and acidic residues" evidence="1">
    <location>
        <begin position="33"/>
        <end position="42"/>
    </location>
</feature>
<proteinExistence type="predicted"/>
<evidence type="ECO:0000313" key="2">
    <source>
        <dbReference type="EMBL" id="KAJ1198785.1"/>
    </source>
</evidence>
<evidence type="ECO:0000256" key="1">
    <source>
        <dbReference type="SAM" id="MobiDB-lite"/>
    </source>
</evidence>
<keyword evidence="3" id="KW-1185">Reference proteome</keyword>
<accession>A0AAV7VB25</accession>
<comment type="caution">
    <text evidence="2">The sequence shown here is derived from an EMBL/GenBank/DDBJ whole genome shotgun (WGS) entry which is preliminary data.</text>
</comment>
<dbReference type="EMBL" id="JANPWB010000003">
    <property type="protein sequence ID" value="KAJ1198785.1"/>
    <property type="molecule type" value="Genomic_DNA"/>
</dbReference>
<sequence length="67" mass="7486">MACFHRLCPSRGPGVLEKARSRSHPQAHCAAEMMRERRRRENSGLQLPPCQAPPRLPGPSRRVTGQA</sequence>
<gene>
    <name evidence="2" type="ORF">NDU88_002624</name>
</gene>
<protein>
    <submittedName>
        <fullName evidence="2">Uncharacterized protein</fullName>
    </submittedName>
</protein>
<dbReference type="Proteomes" id="UP001066276">
    <property type="component" value="Chromosome 2_1"/>
</dbReference>
<feature type="region of interest" description="Disordered" evidence="1">
    <location>
        <begin position="10"/>
        <end position="67"/>
    </location>
</feature>
<reference evidence="2" key="1">
    <citation type="journal article" date="2022" name="bioRxiv">
        <title>Sequencing and chromosome-scale assembly of the giantPleurodeles waltlgenome.</title>
        <authorList>
            <person name="Brown T."/>
            <person name="Elewa A."/>
            <person name="Iarovenko S."/>
            <person name="Subramanian E."/>
            <person name="Araus A.J."/>
            <person name="Petzold A."/>
            <person name="Susuki M."/>
            <person name="Suzuki K.-i.T."/>
            <person name="Hayashi T."/>
            <person name="Toyoda A."/>
            <person name="Oliveira C."/>
            <person name="Osipova E."/>
            <person name="Leigh N.D."/>
            <person name="Simon A."/>
            <person name="Yun M.H."/>
        </authorList>
    </citation>
    <scope>NUCLEOTIDE SEQUENCE</scope>
    <source>
        <strain evidence="2">20211129_DDA</strain>
        <tissue evidence="2">Liver</tissue>
    </source>
</reference>
<organism evidence="2 3">
    <name type="scientific">Pleurodeles waltl</name>
    <name type="common">Iberian ribbed newt</name>
    <dbReference type="NCBI Taxonomy" id="8319"/>
    <lineage>
        <taxon>Eukaryota</taxon>
        <taxon>Metazoa</taxon>
        <taxon>Chordata</taxon>
        <taxon>Craniata</taxon>
        <taxon>Vertebrata</taxon>
        <taxon>Euteleostomi</taxon>
        <taxon>Amphibia</taxon>
        <taxon>Batrachia</taxon>
        <taxon>Caudata</taxon>
        <taxon>Salamandroidea</taxon>
        <taxon>Salamandridae</taxon>
        <taxon>Pleurodelinae</taxon>
        <taxon>Pleurodeles</taxon>
    </lineage>
</organism>
<dbReference type="AlphaFoldDB" id="A0AAV7VB25"/>